<gene>
    <name evidence="1" type="ORF">OM075_23920</name>
</gene>
<dbReference type="RefSeq" id="WP_301193077.1">
    <property type="nucleotide sequence ID" value="NZ_JAPDPJ010000122.1"/>
</dbReference>
<keyword evidence="2" id="KW-1185">Reference proteome</keyword>
<proteinExistence type="predicted"/>
<name>A0AAE3SIR6_9BACT</name>
<evidence type="ECO:0000313" key="1">
    <source>
        <dbReference type="EMBL" id="MCW3789528.1"/>
    </source>
</evidence>
<comment type="caution">
    <text evidence="1">The sequence shown here is derived from an EMBL/GenBank/DDBJ whole genome shotgun (WGS) entry which is preliminary data.</text>
</comment>
<accession>A0AAE3SIR6</accession>
<reference evidence="1" key="1">
    <citation type="submission" date="2022-10" db="EMBL/GenBank/DDBJ databases">
        <authorList>
            <person name="Yu W.X."/>
        </authorList>
    </citation>
    <scope>NUCLEOTIDE SEQUENCE</scope>
    <source>
        <strain evidence="1">AAT</strain>
    </source>
</reference>
<sequence>MKNIYFIILTTLILMSSVKMHGQSDKFNTAILEIIKGFHSKDSDKINEYIHPDYGLIVLLRRGAMDEFKKTDKINFNKPIPEYLPYFPFKIDLKIQFQELPTFDCDSGKWNKVGLYCDTTRIDNLLSTTAINLTKYREENIPFETISKFKTIENKSRRIVLIDDEEGELVFYITLINNKWYLTILDRISSDCSA</sequence>
<protein>
    <submittedName>
        <fullName evidence="1">Uncharacterized protein</fullName>
    </submittedName>
</protein>
<organism evidence="1 2">
    <name type="scientific">Plebeiibacterium sediminum</name>
    <dbReference type="NCBI Taxonomy" id="2992112"/>
    <lineage>
        <taxon>Bacteria</taxon>
        <taxon>Pseudomonadati</taxon>
        <taxon>Bacteroidota</taxon>
        <taxon>Bacteroidia</taxon>
        <taxon>Marinilabiliales</taxon>
        <taxon>Marinilabiliaceae</taxon>
        <taxon>Plebeiibacterium</taxon>
    </lineage>
</organism>
<dbReference type="EMBL" id="JAPDPJ010000122">
    <property type="protein sequence ID" value="MCW3789528.1"/>
    <property type="molecule type" value="Genomic_DNA"/>
</dbReference>
<dbReference type="AlphaFoldDB" id="A0AAE3SIR6"/>
<dbReference type="Proteomes" id="UP001209229">
    <property type="component" value="Unassembled WGS sequence"/>
</dbReference>
<evidence type="ECO:0000313" key="2">
    <source>
        <dbReference type="Proteomes" id="UP001209229"/>
    </source>
</evidence>